<reference evidence="1" key="1">
    <citation type="submission" date="2016-12" db="EMBL/GenBank/DDBJ databases">
        <authorList>
            <person name="Moulin L."/>
        </authorList>
    </citation>
    <scope>NUCLEOTIDE SEQUENCE [LARGE SCALE GENOMIC DNA]</scope>
    <source>
        <strain evidence="1">STM 7183</strain>
    </source>
</reference>
<comment type="caution">
    <text evidence="1">The sequence shown here is derived from an EMBL/GenBank/DDBJ whole genome shotgun (WGS) entry which is preliminary data.</text>
</comment>
<evidence type="ECO:0000313" key="2">
    <source>
        <dbReference type="Proteomes" id="UP000195569"/>
    </source>
</evidence>
<protein>
    <submittedName>
        <fullName evidence="1">Uncharacterized protein</fullName>
    </submittedName>
</protein>
<sequence length="111" mass="12476">MPALIAQSFICEKVGAEPESDDPHETEIEFPSENQAREAVRALAEAKKAAMEIAMWTCRNCNARFAFDEVEAQTDESGFFFICRDCDYQNRLVNVGPDATGRPLLSQRDNE</sequence>
<keyword evidence="2" id="KW-1185">Reference proteome</keyword>
<dbReference type="Proteomes" id="UP000195569">
    <property type="component" value="Unassembled WGS sequence"/>
</dbReference>
<dbReference type="EMBL" id="CYGY02000124">
    <property type="protein sequence ID" value="SIT51579.1"/>
    <property type="molecule type" value="Genomic_DNA"/>
</dbReference>
<evidence type="ECO:0000313" key="1">
    <source>
        <dbReference type="EMBL" id="SIT51579.1"/>
    </source>
</evidence>
<accession>A0A1N7SW46</accession>
<organism evidence="1 2">
    <name type="scientific">Paraburkholderia piptadeniae</name>
    <dbReference type="NCBI Taxonomy" id="1701573"/>
    <lineage>
        <taxon>Bacteria</taxon>
        <taxon>Pseudomonadati</taxon>
        <taxon>Pseudomonadota</taxon>
        <taxon>Betaproteobacteria</taxon>
        <taxon>Burkholderiales</taxon>
        <taxon>Burkholderiaceae</taxon>
        <taxon>Paraburkholderia</taxon>
    </lineage>
</organism>
<dbReference type="AlphaFoldDB" id="A0A1N7SW46"/>
<name>A0A1N7SW46_9BURK</name>
<proteinExistence type="predicted"/>
<gene>
    <name evidence="1" type="ORF">BN2476_1240040</name>
</gene>
<dbReference type="RefSeq" id="WP_162497912.1">
    <property type="nucleotide sequence ID" value="NZ_CYGY02000124.1"/>
</dbReference>